<dbReference type="InterPro" id="IPR027417">
    <property type="entry name" value="P-loop_NTPase"/>
</dbReference>
<evidence type="ECO:0000313" key="5">
    <source>
        <dbReference type="EMBL" id="CAE8717134.1"/>
    </source>
</evidence>
<dbReference type="Proteomes" id="UP000654075">
    <property type="component" value="Unassembled WGS sequence"/>
</dbReference>
<organism evidence="5 6">
    <name type="scientific">Polarella glacialis</name>
    <name type="common">Dinoflagellate</name>
    <dbReference type="NCBI Taxonomy" id="89957"/>
    <lineage>
        <taxon>Eukaryota</taxon>
        <taxon>Sar</taxon>
        <taxon>Alveolata</taxon>
        <taxon>Dinophyceae</taxon>
        <taxon>Suessiales</taxon>
        <taxon>Suessiaceae</taxon>
        <taxon>Polarella</taxon>
    </lineage>
</organism>
<dbReference type="Gene3D" id="3.40.50.300">
    <property type="entry name" value="P-loop containing nucleotide triphosphate hydrolases"/>
    <property type="match status" value="2"/>
</dbReference>
<dbReference type="Pfam" id="PF13087">
    <property type="entry name" value="AAA_12"/>
    <property type="match status" value="1"/>
</dbReference>
<feature type="domain" description="DNA2/NAM7 helicase-like C-terminal" evidence="2">
    <location>
        <begin position="58"/>
        <end position="102"/>
    </location>
</feature>
<evidence type="ECO:0000313" key="6">
    <source>
        <dbReference type="Proteomes" id="UP000626109"/>
    </source>
</evidence>
<gene>
    <name evidence="3" type="ORF">PGLA1383_LOCUS1713</name>
    <name evidence="4" type="ORF">PGLA1383_LOCUS34392</name>
    <name evidence="5" type="ORF">PGLA2088_LOCUS39404</name>
</gene>
<dbReference type="PANTHER" id="PTHR10887:SF495">
    <property type="entry name" value="HELICASE SENATAXIN ISOFORM X1-RELATED"/>
    <property type="match status" value="1"/>
</dbReference>
<dbReference type="Pfam" id="PF13086">
    <property type="entry name" value="AAA_11"/>
    <property type="match status" value="1"/>
</dbReference>
<dbReference type="SUPFAM" id="SSF52540">
    <property type="entry name" value="P-loop containing nucleoside triphosphate hydrolases"/>
    <property type="match status" value="1"/>
</dbReference>
<keyword evidence="7" id="KW-1185">Reference proteome</keyword>
<dbReference type="Proteomes" id="UP000626109">
    <property type="component" value="Unassembled WGS sequence"/>
</dbReference>
<dbReference type="EMBL" id="CAJNNV010000463">
    <property type="protein sequence ID" value="CAE8582721.1"/>
    <property type="molecule type" value="Genomic_DNA"/>
</dbReference>
<dbReference type="OMA" id="NKIMDGR"/>
<dbReference type="InterPro" id="IPR041677">
    <property type="entry name" value="DNA2/NAM7_AAA_11"/>
</dbReference>
<sequence length="111" mass="12637">MVGFPEDFDTVIIDEASQGVEVSTLTPLKLGCRRLILVGDPKQLPATCFSEVAKNHDYDRSLFQRLQQSQHKVNMLSQQYRMHPAISYFPSQNFYDGKLLNAPWLCSGFLV</sequence>
<feature type="domain" description="DNA2/NAM7 helicase helicase" evidence="1">
    <location>
        <begin position="7"/>
        <end position="51"/>
    </location>
</feature>
<dbReference type="GO" id="GO:0004386">
    <property type="term" value="F:helicase activity"/>
    <property type="evidence" value="ECO:0007669"/>
    <property type="project" value="InterPro"/>
</dbReference>
<dbReference type="InterPro" id="IPR041679">
    <property type="entry name" value="DNA2/NAM7-like_C"/>
</dbReference>
<dbReference type="OrthoDB" id="6513042at2759"/>
<evidence type="ECO:0000313" key="7">
    <source>
        <dbReference type="Proteomes" id="UP000654075"/>
    </source>
</evidence>
<name>A0A813L172_POLGL</name>
<dbReference type="PANTHER" id="PTHR10887">
    <property type="entry name" value="DNA2/NAM7 HELICASE FAMILY"/>
    <property type="match status" value="1"/>
</dbReference>
<evidence type="ECO:0000259" key="1">
    <source>
        <dbReference type="Pfam" id="PF13086"/>
    </source>
</evidence>
<reference evidence="5" key="1">
    <citation type="submission" date="2021-02" db="EMBL/GenBank/DDBJ databases">
        <authorList>
            <person name="Dougan E. K."/>
            <person name="Rhodes N."/>
            <person name="Thang M."/>
            <person name="Chan C."/>
        </authorList>
    </citation>
    <scope>NUCLEOTIDE SEQUENCE</scope>
</reference>
<dbReference type="InterPro" id="IPR045055">
    <property type="entry name" value="DNA2/NAM7-like"/>
</dbReference>
<dbReference type="EMBL" id="CAJNNV010025944">
    <property type="protein sequence ID" value="CAE8616721.1"/>
    <property type="molecule type" value="Genomic_DNA"/>
</dbReference>
<evidence type="ECO:0000313" key="4">
    <source>
        <dbReference type="EMBL" id="CAE8616721.1"/>
    </source>
</evidence>
<evidence type="ECO:0000313" key="3">
    <source>
        <dbReference type="EMBL" id="CAE8582721.1"/>
    </source>
</evidence>
<protein>
    <submittedName>
        <fullName evidence="5">Uncharacterized protein</fullName>
    </submittedName>
</protein>
<accession>A0A813L172</accession>
<proteinExistence type="predicted"/>
<dbReference type="EMBL" id="CAJNNW010033105">
    <property type="protein sequence ID" value="CAE8717134.1"/>
    <property type="molecule type" value="Genomic_DNA"/>
</dbReference>
<comment type="caution">
    <text evidence="5">The sequence shown here is derived from an EMBL/GenBank/DDBJ whole genome shotgun (WGS) entry which is preliminary data.</text>
</comment>
<evidence type="ECO:0000259" key="2">
    <source>
        <dbReference type="Pfam" id="PF13087"/>
    </source>
</evidence>
<dbReference type="AlphaFoldDB" id="A0A813L172"/>